<sequence length="226" mass="23584">MGAIVNAVAIIMCSLIGLQIRSGIPERIQKSLMQAVGLCVLSIGIAGAIQGNNTIVMILSIVLGTLIGEWVDIDRRVLSGINKVEKKIGKGSAKYGDLSHGMVSAAMIFCIGSMAIVGSLESGLIGDNTTLYTKSILDGITSILLASSLGIGVALASIPVLLIQGSIIIFAGLLEPWLPADVITEIICVGSVLLVGLGLNMIEVTQFKIMNFVPAIILPVIIMLFI</sequence>
<keyword evidence="1" id="KW-1133">Transmembrane helix</keyword>
<dbReference type="Pfam" id="PF04474">
    <property type="entry name" value="DUF554"/>
    <property type="match status" value="1"/>
</dbReference>
<dbReference type="InterPro" id="IPR007563">
    <property type="entry name" value="DUF554"/>
</dbReference>
<protein>
    <submittedName>
        <fullName evidence="2">DUF554 domain-containing protein</fullName>
    </submittedName>
</protein>
<proteinExistence type="predicted"/>
<feature type="transmembrane region" description="Helical" evidence="1">
    <location>
        <begin position="140"/>
        <end position="170"/>
    </location>
</feature>
<feature type="transmembrane region" description="Helical" evidence="1">
    <location>
        <begin position="6"/>
        <end position="24"/>
    </location>
</feature>
<comment type="caution">
    <text evidence="2">The sequence shown here is derived from an EMBL/GenBank/DDBJ whole genome shotgun (WGS) entry which is preliminary data.</text>
</comment>
<dbReference type="PANTHER" id="PTHR36111:SF2">
    <property type="entry name" value="INNER MEMBRANE PROTEIN"/>
    <property type="match status" value="1"/>
</dbReference>
<dbReference type="AlphaFoldDB" id="A0A5R9DTA7"/>
<keyword evidence="1" id="KW-0472">Membrane</keyword>
<feature type="transmembrane region" description="Helical" evidence="1">
    <location>
        <begin position="31"/>
        <end position="49"/>
    </location>
</feature>
<name>A0A5R9DTA7_9LACT</name>
<dbReference type="Proteomes" id="UP000306420">
    <property type="component" value="Unassembled WGS sequence"/>
</dbReference>
<feature type="transmembrane region" description="Helical" evidence="1">
    <location>
        <begin position="208"/>
        <end position="225"/>
    </location>
</feature>
<reference evidence="2 3" key="1">
    <citation type="submission" date="2019-05" db="EMBL/GenBank/DDBJ databases">
        <title>The metagenome of a microbial culture collection derived from dairy environment covers the genomic content of the human microbiome.</title>
        <authorList>
            <person name="Roder T."/>
            <person name="Wuthrich D."/>
            <person name="Sattari Z."/>
            <person name="Von Ah U."/>
            <person name="Bar C."/>
            <person name="Ronchi F."/>
            <person name="Macpherson A.J."/>
            <person name="Ganal-Vonarburg S.C."/>
            <person name="Bruggmann R."/>
            <person name="Vergeres G."/>
        </authorList>
    </citation>
    <scope>NUCLEOTIDE SEQUENCE [LARGE SCALE GENOMIC DNA]</scope>
    <source>
        <strain evidence="2 3">FAM 24227</strain>
    </source>
</reference>
<dbReference type="PANTHER" id="PTHR36111">
    <property type="entry name" value="INNER MEMBRANE PROTEIN-RELATED"/>
    <property type="match status" value="1"/>
</dbReference>
<evidence type="ECO:0000256" key="1">
    <source>
        <dbReference type="SAM" id="Phobius"/>
    </source>
</evidence>
<feature type="transmembrane region" description="Helical" evidence="1">
    <location>
        <begin position="182"/>
        <end position="202"/>
    </location>
</feature>
<feature type="transmembrane region" description="Helical" evidence="1">
    <location>
        <begin position="98"/>
        <end position="120"/>
    </location>
</feature>
<evidence type="ECO:0000313" key="3">
    <source>
        <dbReference type="Proteomes" id="UP000306420"/>
    </source>
</evidence>
<gene>
    <name evidence="2" type="ORF">FEZ33_09010</name>
</gene>
<evidence type="ECO:0000313" key="2">
    <source>
        <dbReference type="EMBL" id="TLQ40171.1"/>
    </source>
</evidence>
<keyword evidence="1" id="KW-0812">Transmembrane</keyword>
<organism evidence="2 3">
    <name type="scientific">Ruoffia tabacinasalis</name>
    <dbReference type="NCBI Taxonomy" id="87458"/>
    <lineage>
        <taxon>Bacteria</taxon>
        <taxon>Bacillati</taxon>
        <taxon>Bacillota</taxon>
        <taxon>Bacilli</taxon>
        <taxon>Lactobacillales</taxon>
        <taxon>Aerococcaceae</taxon>
        <taxon>Ruoffia</taxon>
    </lineage>
</organism>
<dbReference type="OrthoDB" id="9797976at2"/>
<dbReference type="EMBL" id="VBSP01000035">
    <property type="protein sequence ID" value="TLQ40171.1"/>
    <property type="molecule type" value="Genomic_DNA"/>
</dbReference>
<dbReference type="RefSeq" id="WP_138405055.1">
    <property type="nucleotide sequence ID" value="NZ_VBSP01000035.1"/>
</dbReference>
<accession>A0A5R9DTA7</accession>